<protein>
    <recommendedName>
        <fullName evidence="12">Circadian input-output histidine kinase CikA</fullName>
        <ecNumber evidence="3">2.7.13.3</ecNumber>
    </recommendedName>
    <alternativeName>
        <fullName evidence="11">Sensory/regulatory protein RpfC</fullName>
    </alternativeName>
</protein>
<dbReference type="SMART" id="SM00086">
    <property type="entry name" value="PAC"/>
    <property type="match status" value="2"/>
</dbReference>
<dbReference type="PROSITE" id="PS50110">
    <property type="entry name" value="RESPONSE_REGULATORY"/>
    <property type="match status" value="1"/>
</dbReference>
<dbReference type="CDD" id="cd17546">
    <property type="entry name" value="REC_hyHK_CKI1_RcsC-like"/>
    <property type="match status" value="1"/>
</dbReference>
<dbReference type="PROSITE" id="PS50109">
    <property type="entry name" value="HIS_KIN"/>
    <property type="match status" value="1"/>
</dbReference>
<dbReference type="InterPro" id="IPR036890">
    <property type="entry name" value="HATPase_C_sf"/>
</dbReference>
<dbReference type="SMART" id="SM00091">
    <property type="entry name" value="PAS"/>
    <property type="match status" value="2"/>
</dbReference>
<dbReference type="OrthoDB" id="9790669at2"/>
<keyword evidence="9" id="KW-0902">Two-component regulatory system</keyword>
<dbReference type="NCBIfam" id="TIGR00229">
    <property type="entry name" value="sensory_box"/>
    <property type="match status" value="2"/>
</dbReference>
<dbReference type="FunFam" id="3.30.565.10:FF:000010">
    <property type="entry name" value="Sensor histidine kinase RcsC"/>
    <property type="match status" value="1"/>
</dbReference>
<dbReference type="InterPro" id="IPR001610">
    <property type="entry name" value="PAC"/>
</dbReference>
<feature type="domain" description="PAC" evidence="17">
    <location>
        <begin position="82"/>
        <end position="135"/>
    </location>
</feature>
<evidence type="ECO:0000256" key="13">
    <source>
        <dbReference type="PROSITE-ProRule" id="PRU00169"/>
    </source>
</evidence>
<gene>
    <name evidence="18" type="ORF">FE784_40185</name>
</gene>
<dbReference type="SUPFAM" id="SSF47384">
    <property type="entry name" value="Homodimeric domain of signal transducing histidine kinase"/>
    <property type="match status" value="1"/>
</dbReference>
<dbReference type="Pfam" id="PF00072">
    <property type="entry name" value="Response_reg"/>
    <property type="match status" value="1"/>
</dbReference>
<accession>A0A5C4SX59</accession>
<evidence type="ECO:0000256" key="12">
    <source>
        <dbReference type="ARBA" id="ARBA00074306"/>
    </source>
</evidence>
<dbReference type="InterPro" id="IPR003594">
    <property type="entry name" value="HATPase_dom"/>
</dbReference>
<dbReference type="PANTHER" id="PTHR45339">
    <property type="entry name" value="HYBRID SIGNAL TRANSDUCTION HISTIDINE KINASE J"/>
    <property type="match status" value="1"/>
</dbReference>
<evidence type="ECO:0000256" key="7">
    <source>
        <dbReference type="ARBA" id="ARBA00022777"/>
    </source>
</evidence>
<feature type="domain" description="PAS" evidence="16">
    <location>
        <begin position="136"/>
        <end position="208"/>
    </location>
</feature>
<feature type="domain" description="Histidine kinase" evidence="14">
    <location>
        <begin position="271"/>
        <end position="493"/>
    </location>
</feature>
<dbReference type="CDD" id="cd00130">
    <property type="entry name" value="PAS"/>
    <property type="match status" value="2"/>
</dbReference>
<sequence>MPDTEVLGHQALFEHVYKNAPIGIALVSMDRKWMSVNPAVCKIFGYTPEELMALSAEDFTSPDHSDHKGFKKELLDGTITSYEIEKKYLHKNGNHIWTSIHVSLVRDEFAGSPLFFITQFIDITKSKAVELKLQDSIERYTSLKKYNHDAIISFGLDGSILNGNQVAELLTGYQIQELIGSSISELIGDSNLAQILSVSTDYSAVEKSINVIKNKDGREIEVLATLAPIIIHNKNAGFYFIAKDMTEQKRLLIEKEAAEKTNKAKSEFLAMMSHEIRTPMTGVIGMTDLLLATTLDAEQHEYVENIKKSGNTLLTIINDILDFSKIESGKAEIVQEQFSVRTVVSETLNIMLPKALEKNLEMTASVCPNVPALVLGDVTKLRQVLMNLLSNAIKFTPAGAVAISVESTKLERGTACLHFEIRDTGIGVPEEKAVHLFEPFYQADHFMTRKTEGTGLGLAICRKLVHLMGGEIGYKPCREQPGSTFWFTAGFSIQDRPKCAQKDSPAQQDNQTENRLNILIAEDHNVNRFVLTKMVEKLGYSATVVENGEDAVEAVKRYPYDLIFMDVQMPNMDGIQATRLIKGSMPSEKSIFIVAVTAHAMKGDSEKYLGAGMDEYISKPVSMDAVSGAIDKFLKSRDIS</sequence>
<dbReference type="Proteomes" id="UP000307943">
    <property type="component" value="Unassembled WGS sequence"/>
</dbReference>
<evidence type="ECO:0000313" key="18">
    <source>
        <dbReference type="EMBL" id="TNJ53901.1"/>
    </source>
</evidence>
<evidence type="ECO:0000313" key="19">
    <source>
        <dbReference type="Proteomes" id="UP000307943"/>
    </source>
</evidence>
<dbReference type="InterPro" id="IPR001789">
    <property type="entry name" value="Sig_transdc_resp-reg_receiver"/>
</dbReference>
<comment type="subunit">
    <text evidence="10">At low DSF concentrations, interacts with RpfF.</text>
</comment>
<organism evidence="18 19">
    <name type="scientific">Paenibacillus hemerocallicola</name>
    <dbReference type="NCBI Taxonomy" id="1172614"/>
    <lineage>
        <taxon>Bacteria</taxon>
        <taxon>Bacillati</taxon>
        <taxon>Bacillota</taxon>
        <taxon>Bacilli</taxon>
        <taxon>Bacillales</taxon>
        <taxon>Paenibacillaceae</taxon>
        <taxon>Paenibacillus</taxon>
    </lineage>
</organism>
<proteinExistence type="inferred from homology"/>
<evidence type="ECO:0000256" key="11">
    <source>
        <dbReference type="ARBA" id="ARBA00068150"/>
    </source>
</evidence>
<dbReference type="InterPro" id="IPR003661">
    <property type="entry name" value="HisK_dim/P_dom"/>
</dbReference>
<dbReference type="PROSITE" id="PS50113">
    <property type="entry name" value="PAC"/>
    <property type="match status" value="1"/>
</dbReference>
<dbReference type="AlphaFoldDB" id="A0A5C4SX59"/>
<evidence type="ECO:0000256" key="6">
    <source>
        <dbReference type="ARBA" id="ARBA00022741"/>
    </source>
</evidence>
<keyword evidence="5" id="KW-0808">Transferase</keyword>
<dbReference type="InterPro" id="IPR000700">
    <property type="entry name" value="PAS-assoc_C"/>
</dbReference>
<dbReference type="Pfam" id="PF13426">
    <property type="entry name" value="PAS_9"/>
    <property type="match status" value="2"/>
</dbReference>
<dbReference type="GO" id="GO:0005524">
    <property type="term" value="F:ATP binding"/>
    <property type="evidence" value="ECO:0007669"/>
    <property type="project" value="UniProtKB-KW"/>
</dbReference>
<dbReference type="Gene3D" id="3.30.565.10">
    <property type="entry name" value="Histidine kinase-like ATPase, C-terminal domain"/>
    <property type="match status" value="1"/>
</dbReference>
<comment type="caution">
    <text evidence="18">The sequence shown here is derived from an EMBL/GenBank/DDBJ whole genome shotgun (WGS) entry which is preliminary data.</text>
</comment>
<dbReference type="PROSITE" id="PS50112">
    <property type="entry name" value="PAS"/>
    <property type="match status" value="2"/>
</dbReference>
<dbReference type="SUPFAM" id="SSF55874">
    <property type="entry name" value="ATPase domain of HSP90 chaperone/DNA topoisomerase II/histidine kinase"/>
    <property type="match status" value="1"/>
</dbReference>
<evidence type="ECO:0000259" key="14">
    <source>
        <dbReference type="PROSITE" id="PS50109"/>
    </source>
</evidence>
<dbReference type="InterPro" id="IPR004358">
    <property type="entry name" value="Sig_transdc_His_kin-like_C"/>
</dbReference>
<evidence type="ECO:0000256" key="8">
    <source>
        <dbReference type="ARBA" id="ARBA00022840"/>
    </source>
</evidence>
<dbReference type="Gene3D" id="1.10.287.130">
    <property type="match status" value="1"/>
</dbReference>
<dbReference type="SMART" id="SM00388">
    <property type="entry name" value="HisKA"/>
    <property type="match status" value="1"/>
</dbReference>
<keyword evidence="7" id="KW-0418">Kinase</keyword>
<reference evidence="18 19" key="1">
    <citation type="submission" date="2019-05" db="EMBL/GenBank/DDBJ databases">
        <title>We sequenced the genome of Paenibacillus hemerocallicola KCTC 33185 for further insight into its adaptation and study the phylogeny of Paenibacillus.</title>
        <authorList>
            <person name="Narsing Rao M.P."/>
        </authorList>
    </citation>
    <scope>NUCLEOTIDE SEQUENCE [LARGE SCALE GENOMIC DNA]</scope>
    <source>
        <strain evidence="18 19">KCTC 33185</strain>
    </source>
</reference>
<feature type="domain" description="PAS" evidence="16">
    <location>
        <begin position="9"/>
        <end position="63"/>
    </location>
</feature>
<dbReference type="SUPFAM" id="SSF55785">
    <property type="entry name" value="PYP-like sensor domain (PAS domain)"/>
    <property type="match status" value="2"/>
</dbReference>
<keyword evidence="8" id="KW-0067">ATP-binding</keyword>
<dbReference type="SUPFAM" id="SSF52172">
    <property type="entry name" value="CheY-like"/>
    <property type="match status" value="1"/>
</dbReference>
<evidence type="ECO:0000256" key="10">
    <source>
        <dbReference type="ARBA" id="ARBA00064003"/>
    </source>
</evidence>
<dbReference type="InterPro" id="IPR005467">
    <property type="entry name" value="His_kinase_dom"/>
</dbReference>
<dbReference type="RefSeq" id="WP_139607917.1">
    <property type="nucleotide sequence ID" value="NZ_VDCQ01000133.1"/>
</dbReference>
<comment type="catalytic activity">
    <reaction evidence="1">
        <text>ATP + protein L-histidine = ADP + protein N-phospho-L-histidine.</text>
        <dbReference type="EC" id="2.7.13.3"/>
    </reaction>
</comment>
<dbReference type="Gene3D" id="3.40.50.2300">
    <property type="match status" value="1"/>
</dbReference>
<evidence type="ECO:0000256" key="9">
    <source>
        <dbReference type="ARBA" id="ARBA00023012"/>
    </source>
</evidence>
<dbReference type="Pfam" id="PF02518">
    <property type="entry name" value="HATPase_c"/>
    <property type="match status" value="1"/>
</dbReference>
<feature type="modified residue" description="4-aspartylphosphate" evidence="13">
    <location>
        <position position="566"/>
    </location>
</feature>
<dbReference type="InterPro" id="IPR000014">
    <property type="entry name" value="PAS"/>
</dbReference>
<evidence type="ECO:0000259" key="17">
    <source>
        <dbReference type="PROSITE" id="PS50113"/>
    </source>
</evidence>
<dbReference type="SMART" id="SM00448">
    <property type="entry name" value="REC"/>
    <property type="match status" value="1"/>
</dbReference>
<keyword evidence="19" id="KW-1185">Reference proteome</keyword>
<evidence type="ECO:0000259" key="15">
    <source>
        <dbReference type="PROSITE" id="PS50110"/>
    </source>
</evidence>
<name>A0A5C4SX59_9BACL</name>
<evidence type="ECO:0000256" key="4">
    <source>
        <dbReference type="ARBA" id="ARBA00022553"/>
    </source>
</evidence>
<feature type="domain" description="Response regulatory" evidence="15">
    <location>
        <begin position="517"/>
        <end position="634"/>
    </location>
</feature>
<evidence type="ECO:0000256" key="5">
    <source>
        <dbReference type="ARBA" id="ARBA00022679"/>
    </source>
</evidence>
<dbReference type="SMART" id="SM00387">
    <property type="entry name" value="HATPase_c"/>
    <property type="match status" value="1"/>
</dbReference>
<evidence type="ECO:0000256" key="2">
    <source>
        <dbReference type="ARBA" id="ARBA00006402"/>
    </source>
</evidence>
<dbReference type="EMBL" id="VDCQ01000133">
    <property type="protein sequence ID" value="TNJ53901.1"/>
    <property type="molecule type" value="Genomic_DNA"/>
</dbReference>
<dbReference type="CDD" id="cd16922">
    <property type="entry name" value="HATPase_EvgS-ArcB-TorS-like"/>
    <property type="match status" value="1"/>
</dbReference>
<dbReference type="PRINTS" id="PR00344">
    <property type="entry name" value="BCTRLSENSOR"/>
</dbReference>
<dbReference type="CDD" id="cd00082">
    <property type="entry name" value="HisKA"/>
    <property type="match status" value="1"/>
</dbReference>
<dbReference type="EC" id="2.7.13.3" evidence="3"/>
<dbReference type="Pfam" id="PF00512">
    <property type="entry name" value="HisKA"/>
    <property type="match status" value="1"/>
</dbReference>
<keyword evidence="4 13" id="KW-0597">Phosphoprotein</keyword>
<dbReference type="GO" id="GO:0000155">
    <property type="term" value="F:phosphorelay sensor kinase activity"/>
    <property type="evidence" value="ECO:0007669"/>
    <property type="project" value="InterPro"/>
</dbReference>
<dbReference type="InterPro" id="IPR036097">
    <property type="entry name" value="HisK_dim/P_sf"/>
</dbReference>
<dbReference type="PANTHER" id="PTHR45339:SF1">
    <property type="entry name" value="HYBRID SIGNAL TRANSDUCTION HISTIDINE KINASE J"/>
    <property type="match status" value="1"/>
</dbReference>
<keyword evidence="6" id="KW-0547">Nucleotide-binding</keyword>
<evidence type="ECO:0000259" key="16">
    <source>
        <dbReference type="PROSITE" id="PS50112"/>
    </source>
</evidence>
<dbReference type="InterPro" id="IPR035965">
    <property type="entry name" value="PAS-like_dom_sf"/>
</dbReference>
<dbReference type="FunFam" id="1.10.287.130:FF:000002">
    <property type="entry name" value="Two-component osmosensing histidine kinase"/>
    <property type="match status" value="1"/>
</dbReference>
<dbReference type="Gene3D" id="3.30.450.20">
    <property type="entry name" value="PAS domain"/>
    <property type="match status" value="2"/>
</dbReference>
<evidence type="ECO:0000256" key="3">
    <source>
        <dbReference type="ARBA" id="ARBA00012438"/>
    </source>
</evidence>
<comment type="similarity">
    <text evidence="2">In the N-terminal section; belongs to the phytochrome family.</text>
</comment>
<evidence type="ECO:0000256" key="1">
    <source>
        <dbReference type="ARBA" id="ARBA00000085"/>
    </source>
</evidence>
<dbReference type="InterPro" id="IPR011006">
    <property type="entry name" value="CheY-like_superfamily"/>
</dbReference>